<protein>
    <submittedName>
        <fullName evidence="2">Uncharacterized protein</fullName>
    </submittedName>
</protein>
<feature type="compositionally biased region" description="Basic and acidic residues" evidence="1">
    <location>
        <begin position="45"/>
        <end position="57"/>
    </location>
</feature>
<dbReference type="EMBL" id="JYDU01000001">
    <property type="protein sequence ID" value="KRY01811.1"/>
    <property type="molecule type" value="Genomic_DNA"/>
</dbReference>
<feature type="compositionally biased region" description="Basic and acidic residues" evidence="1">
    <location>
        <begin position="10"/>
        <end position="23"/>
    </location>
</feature>
<organism evidence="2 3">
    <name type="scientific">Trichinella pseudospiralis</name>
    <name type="common">Parasitic roundworm</name>
    <dbReference type="NCBI Taxonomy" id="6337"/>
    <lineage>
        <taxon>Eukaryota</taxon>
        <taxon>Metazoa</taxon>
        <taxon>Ecdysozoa</taxon>
        <taxon>Nematoda</taxon>
        <taxon>Enoplea</taxon>
        <taxon>Dorylaimia</taxon>
        <taxon>Trichinellida</taxon>
        <taxon>Trichinellidae</taxon>
        <taxon>Trichinella</taxon>
    </lineage>
</organism>
<comment type="caution">
    <text evidence="2">The sequence shown here is derived from an EMBL/GenBank/DDBJ whole genome shotgun (WGS) entry which is preliminary data.</text>
</comment>
<evidence type="ECO:0000256" key="1">
    <source>
        <dbReference type="SAM" id="MobiDB-lite"/>
    </source>
</evidence>
<reference evidence="2 3" key="1">
    <citation type="submission" date="2015-01" db="EMBL/GenBank/DDBJ databases">
        <title>Evolution of Trichinella species and genotypes.</title>
        <authorList>
            <person name="Korhonen P.K."/>
            <person name="Edoardo P."/>
            <person name="Giuseppe L.R."/>
            <person name="Gasser R.B."/>
        </authorList>
    </citation>
    <scope>NUCLEOTIDE SEQUENCE [LARGE SCALE GENOMIC DNA]</scope>
    <source>
        <strain evidence="2">ISS141</strain>
    </source>
</reference>
<dbReference type="STRING" id="6337.A0A0V0YPA8"/>
<sequence>MKNRTAPQFENKKPRNCSDDIINDNKKSPFAALHTNYQNLLEELKNRPPLRKTERNRPSRQCASPLTPHSVLKEKFAKIACSVTPDGSDPDNSGMWD</sequence>
<accession>A0A0V0YPA8</accession>
<proteinExistence type="predicted"/>
<gene>
    <name evidence="2" type="ORF">T4E_9038</name>
</gene>
<name>A0A0V0YPA8_TRIPS</name>
<feature type="region of interest" description="Disordered" evidence="1">
    <location>
        <begin position="45"/>
        <end position="69"/>
    </location>
</feature>
<feature type="region of interest" description="Disordered" evidence="1">
    <location>
        <begin position="1"/>
        <end position="23"/>
    </location>
</feature>
<evidence type="ECO:0000313" key="2">
    <source>
        <dbReference type="EMBL" id="KRY01811.1"/>
    </source>
</evidence>
<dbReference type="AlphaFoldDB" id="A0A0V0YPA8"/>
<evidence type="ECO:0000313" key="3">
    <source>
        <dbReference type="Proteomes" id="UP000054815"/>
    </source>
</evidence>
<dbReference type="Proteomes" id="UP000054815">
    <property type="component" value="Unassembled WGS sequence"/>
</dbReference>